<dbReference type="EMBL" id="NCKW01004895">
    <property type="protein sequence ID" value="POM74285.1"/>
    <property type="molecule type" value="Genomic_DNA"/>
</dbReference>
<dbReference type="Proteomes" id="UP000237271">
    <property type="component" value="Unassembled WGS sequence"/>
</dbReference>
<accession>A0A2P4Y8Z9</accession>
<protein>
    <submittedName>
        <fullName evidence="1">Pogo transposable element with KRAB domain-like</fullName>
    </submittedName>
</protein>
<comment type="caution">
    <text evidence="1">The sequence shown here is derived from an EMBL/GenBank/DDBJ whole genome shotgun (WGS) entry which is preliminary data.</text>
</comment>
<gene>
    <name evidence="1" type="ORF">PHPALM_8782</name>
</gene>
<evidence type="ECO:0000313" key="1">
    <source>
        <dbReference type="EMBL" id="POM74285.1"/>
    </source>
</evidence>
<dbReference type="AlphaFoldDB" id="A0A2P4Y8Z9"/>
<organism evidence="1 2">
    <name type="scientific">Phytophthora palmivora</name>
    <dbReference type="NCBI Taxonomy" id="4796"/>
    <lineage>
        <taxon>Eukaryota</taxon>
        <taxon>Sar</taxon>
        <taxon>Stramenopiles</taxon>
        <taxon>Oomycota</taxon>
        <taxon>Peronosporomycetes</taxon>
        <taxon>Peronosporales</taxon>
        <taxon>Peronosporaceae</taxon>
        <taxon>Phytophthora</taxon>
    </lineage>
</organism>
<sequence>MDEMAMHNEQTATTTVPPTNSKTVAFLSSGLGTDFSVIPGGYTCVPQLCDVSVNKPITKYFRAHYDD</sequence>
<evidence type="ECO:0000313" key="2">
    <source>
        <dbReference type="Proteomes" id="UP000237271"/>
    </source>
</evidence>
<keyword evidence="2" id="KW-1185">Reference proteome</keyword>
<proteinExistence type="predicted"/>
<reference evidence="1 2" key="1">
    <citation type="journal article" date="2017" name="Genome Biol. Evol.">
        <title>Phytophthora megakarya and P. palmivora, closely related causal agents of cacao black pod rot, underwent increases in genome sizes and gene numbers by different mechanisms.</title>
        <authorList>
            <person name="Ali S.S."/>
            <person name="Shao J."/>
            <person name="Lary D.J."/>
            <person name="Kronmiller B."/>
            <person name="Shen D."/>
            <person name="Strem M.D."/>
            <person name="Amoako-Attah I."/>
            <person name="Akrofi A.Y."/>
            <person name="Begoude B.A."/>
            <person name="Ten Hoopen G.M."/>
            <person name="Coulibaly K."/>
            <person name="Kebe B.I."/>
            <person name="Melnick R.L."/>
            <person name="Guiltinan M.J."/>
            <person name="Tyler B.M."/>
            <person name="Meinhardt L.W."/>
            <person name="Bailey B.A."/>
        </authorList>
    </citation>
    <scope>NUCLEOTIDE SEQUENCE [LARGE SCALE GENOMIC DNA]</scope>
    <source>
        <strain evidence="2">sbr112.9</strain>
    </source>
</reference>
<name>A0A2P4Y8Z9_9STRA</name>